<dbReference type="GO" id="GO:0052837">
    <property type="term" value="P:thiazole biosynthetic process"/>
    <property type="evidence" value="ECO:0007669"/>
    <property type="project" value="TreeGrafter"/>
</dbReference>
<reference evidence="20" key="1">
    <citation type="submission" date="2020-10" db="EMBL/GenBank/DDBJ databases">
        <authorList>
            <person name="Gilroy R."/>
        </authorList>
    </citation>
    <scope>NUCLEOTIDE SEQUENCE</scope>
    <source>
        <strain evidence="20">10532</strain>
    </source>
</reference>
<evidence type="ECO:0000256" key="5">
    <source>
        <dbReference type="ARBA" id="ARBA00022741"/>
    </source>
</evidence>
<feature type="binding site" evidence="18">
    <location>
        <position position="301"/>
    </location>
    <ligand>
        <name>ATP</name>
        <dbReference type="ChEBI" id="CHEBI:30616"/>
    </ligand>
</feature>
<evidence type="ECO:0000256" key="17">
    <source>
        <dbReference type="ARBA" id="ARBA00080570"/>
    </source>
</evidence>
<evidence type="ECO:0000256" key="6">
    <source>
        <dbReference type="ARBA" id="ARBA00022840"/>
    </source>
</evidence>
<proteinExistence type="inferred from homology"/>
<dbReference type="AlphaFoldDB" id="A0A9D9HPA0"/>
<dbReference type="Gene3D" id="3.30.2130.30">
    <property type="match status" value="1"/>
</dbReference>
<evidence type="ECO:0000256" key="1">
    <source>
        <dbReference type="ARBA" id="ARBA00004496"/>
    </source>
</evidence>
<evidence type="ECO:0000256" key="11">
    <source>
        <dbReference type="ARBA" id="ARBA00058382"/>
    </source>
</evidence>
<dbReference type="SUPFAM" id="SSF52402">
    <property type="entry name" value="Adenine nucleotide alpha hydrolases-like"/>
    <property type="match status" value="1"/>
</dbReference>
<keyword evidence="7 18" id="KW-0694">RNA-binding</keyword>
<feature type="domain" description="THUMP" evidence="19">
    <location>
        <begin position="65"/>
        <end position="170"/>
    </location>
</feature>
<comment type="function">
    <text evidence="11 18">Catalyzes the ATP-dependent transfer of a sulfur to tRNA to produce 4-thiouridine in position 8 of tRNAs, which functions as a near-UV photosensor. Also catalyzes the transfer of sulfur to the sulfur carrier protein ThiS, forming ThiS-thiocarboxylate. This is a step in the synthesis of thiazole, in the thiamine biosynthesis pathway. The sulfur is donated as persulfide by IscS.</text>
</comment>
<reference evidence="20" key="2">
    <citation type="journal article" date="2021" name="PeerJ">
        <title>Extensive microbial diversity within the chicken gut microbiome revealed by metagenomics and culture.</title>
        <authorList>
            <person name="Gilroy R."/>
            <person name="Ravi A."/>
            <person name="Getino M."/>
            <person name="Pursley I."/>
            <person name="Horton D.L."/>
            <person name="Alikhan N.F."/>
            <person name="Baker D."/>
            <person name="Gharbi K."/>
            <person name="Hall N."/>
            <person name="Watson M."/>
            <person name="Adriaenssens E.M."/>
            <person name="Foster-Nyarko E."/>
            <person name="Jarju S."/>
            <person name="Secka A."/>
            <person name="Antonio M."/>
            <person name="Oren A."/>
            <person name="Chaudhuri R.R."/>
            <person name="La Ragione R."/>
            <person name="Hildebrand F."/>
            <person name="Pallen M.J."/>
        </authorList>
    </citation>
    <scope>NUCLEOTIDE SEQUENCE</scope>
    <source>
        <strain evidence="20">10532</strain>
    </source>
</reference>
<evidence type="ECO:0000256" key="9">
    <source>
        <dbReference type="ARBA" id="ARBA00050570"/>
    </source>
</evidence>
<comment type="caution">
    <text evidence="20">The sequence shown here is derived from an EMBL/GenBank/DDBJ whole genome shotgun (WGS) entry which is preliminary data.</text>
</comment>
<dbReference type="GO" id="GO:0005524">
    <property type="term" value="F:ATP binding"/>
    <property type="evidence" value="ECO:0007669"/>
    <property type="project" value="UniProtKB-UniRule"/>
</dbReference>
<dbReference type="InterPro" id="IPR054173">
    <property type="entry name" value="ThiI_fer"/>
</dbReference>
<dbReference type="GO" id="GO:0009229">
    <property type="term" value="P:thiamine diphosphate biosynthetic process"/>
    <property type="evidence" value="ECO:0007669"/>
    <property type="project" value="UniProtKB-UniRule"/>
</dbReference>
<dbReference type="SMART" id="SM00981">
    <property type="entry name" value="THUMP"/>
    <property type="match status" value="1"/>
</dbReference>
<evidence type="ECO:0000256" key="16">
    <source>
        <dbReference type="ARBA" id="ARBA00077849"/>
    </source>
</evidence>
<dbReference type="InterPro" id="IPR004114">
    <property type="entry name" value="THUMP_dom"/>
</dbReference>
<evidence type="ECO:0000313" key="21">
    <source>
        <dbReference type="Proteomes" id="UP000823638"/>
    </source>
</evidence>
<keyword evidence="4 18" id="KW-0808">Transferase</keyword>
<dbReference type="GO" id="GO:0000049">
    <property type="term" value="F:tRNA binding"/>
    <property type="evidence" value="ECO:0007669"/>
    <property type="project" value="UniProtKB-UniRule"/>
</dbReference>
<comment type="subcellular location">
    <subcellularLocation>
        <location evidence="1 18">Cytoplasm</location>
    </subcellularLocation>
</comment>
<evidence type="ECO:0000256" key="10">
    <source>
        <dbReference type="ARBA" id="ARBA00052330"/>
    </source>
</evidence>
<dbReference type="InterPro" id="IPR003720">
    <property type="entry name" value="tRNA_STrfase"/>
</dbReference>
<evidence type="ECO:0000256" key="7">
    <source>
        <dbReference type="ARBA" id="ARBA00022884"/>
    </source>
</evidence>
<dbReference type="InterPro" id="IPR014729">
    <property type="entry name" value="Rossmann-like_a/b/a_fold"/>
</dbReference>
<keyword evidence="2 18" id="KW-0963">Cytoplasm</keyword>
<dbReference type="Proteomes" id="UP000823638">
    <property type="component" value="Unassembled WGS sequence"/>
</dbReference>
<evidence type="ECO:0000256" key="8">
    <source>
        <dbReference type="ARBA" id="ARBA00022977"/>
    </source>
</evidence>
<dbReference type="Gene3D" id="3.40.50.620">
    <property type="entry name" value="HUPs"/>
    <property type="match status" value="1"/>
</dbReference>
<evidence type="ECO:0000313" key="20">
    <source>
        <dbReference type="EMBL" id="MBO8457551.1"/>
    </source>
</evidence>
<keyword evidence="3 18" id="KW-0820">tRNA-binding</keyword>
<evidence type="ECO:0000256" key="13">
    <source>
        <dbReference type="ARBA" id="ARBA00066827"/>
    </source>
</evidence>
<evidence type="ECO:0000256" key="15">
    <source>
        <dbReference type="ARBA" id="ARBA00075337"/>
    </source>
</evidence>
<dbReference type="InterPro" id="IPR049961">
    <property type="entry name" value="ThiI_N"/>
</dbReference>
<dbReference type="EC" id="2.8.1.4" evidence="13 18"/>
<evidence type="ECO:0000256" key="18">
    <source>
        <dbReference type="HAMAP-Rule" id="MF_00021"/>
    </source>
</evidence>
<keyword evidence="8 18" id="KW-0784">Thiamine biosynthesis</keyword>
<evidence type="ECO:0000256" key="2">
    <source>
        <dbReference type="ARBA" id="ARBA00022490"/>
    </source>
</evidence>
<dbReference type="FunFam" id="3.40.50.620:FF:000053">
    <property type="entry name" value="Probable tRNA sulfurtransferase"/>
    <property type="match status" value="1"/>
</dbReference>
<dbReference type="SUPFAM" id="SSF143437">
    <property type="entry name" value="THUMP domain-like"/>
    <property type="match status" value="1"/>
</dbReference>
<dbReference type="NCBIfam" id="TIGR00342">
    <property type="entry name" value="tRNA uracil 4-sulfurtransferase ThiI"/>
    <property type="match status" value="1"/>
</dbReference>
<dbReference type="Pfam" id="PF02926">
    <property type="entry name" value="THUMP"/>
    <property type="match status" value="1"/>
</dbReference>
<keyword evidence="5 18" id="KW-0547">Nucleotide-binding</keyword>
<dbReference type="GO" id="GO:0002937">
    <property type="term" value="P:tRNA 4-thiouridine biosynthesis"/>
    <property type="evidence" value="ECO:0007669"/>
    <property type="project" value="TreeGrafter"/>
</dbReference>
<dbReference type="Pfam" id="PF22025">
    <property type="entry name" value="ThiI_fer"/>
    <property type="match status" value="1"/>
</dbReference>
<dbReference type="PROSITE" id="PS51165">
    <property type="entry name" value="THUMP"/>
    <property type="match status" value="1"/>
</dbReference>
<sequence>MEESVTTYLIKLGELTLKGGNRKTFEKQLFFNAKKILREIDCRGQVISDYGRFFVECPGDPAEEKKVEWALDKLIGITGFAKAAVTEKQTDSIKKAVLEQAGKFHNFGIKTFKIETRRSDKKFPLNSYEISGEMGEAVLKEFPLKVDVKKPEGIINIEIREEKAFVYSHESRSNRGLPVGTASKGLLLLSGGIDSPVAGYRMLTRGMKLDGIYFHSYPYTSDEAKQKVIDLAAILAPYGLGFNLNIIPFTQVQMMIKKSAPEAYSTLMLRMAMMKTANLLAGFLGASALVTGESLGQVASQTIENMTVTESCAEFPVLRPLIGLDKQEIINTACKIGTYETSILPYEDCCVLFSPKHPVLKASKEEAHKIFENIGLGQELEKAFDEREIIRLTPKDGFNISFS</sequence>
<dbReference type="HAMAP" id="MF_00021">
    <property type="entry name" value="ThiI"/>
    <property type="match status" value="1"/>
</dbReference>
<evidence type="ECO:0000259" key="19">
    <source>
        <dbReference type="PROSITE" id="PS51165"/>
    </source>
</evidence>
<protein>
    <recommendedName>
        <fullName evidence="14 18">Probable tRNA sulfurtransferase</fullName>
        <ecNumber evidence="13 18">2.8.1.4</ecNumber>
    </recommendedName>
    <alternativeName>
        <fullName evidence="15 18">Sulfur carrier protein ThiS sulfurtransferase</fullName>
    </alternativeName>
    <alternativeName>
        <fullName evidence="16 18">Thiamine biosynthesis protein ThiI</fullName>
    </alternativeName>
    <alternativeName>
        <fullName evidence="17 18">tRNA 4-thiouridine synthase</fullName>
    </alternativeName>
</protein>
<dbReference type="GO" id="GO:0005829">
    <property type="term" value="C:cytosol"/>
    <property type="evidence" value="ECO:0007669"/>
    <property type="project" value="TreeGrafter"/>
</dbReference>
<comment type="similarity">
    <text evidence="12 18">Belongs to the ThiI family.</text>
</comment>
<name>A0A9D9HPA0_9SPIR</name>
<comment type="catalytic activity">
    <reaction evidence="9 18">
        <text>[ThiI sulfur-carrier protein]-S-sulfanyl-L-cysteine + a uridine in tRNA + 2 reduced [2Fe-2S]-[ferredoxin] + ATP + H(+) = [ThiI sulfur-carrier protein]-L-cysteine + a 4-thiouridine in tRNA + 2 oxidized [2Fe-2S]-[ferredoxin] + AMP + diphosphate</text>
        <dbReference type="Rhea" id="RHEA:24176"/>
        <dbReference type="Rhea" id="RHEA-COMP:10000"/>
        <dbReference type="Rhea" id="RHEA-COMP:10001"/>
        <dbReference type="Rhea" id="RHEA-COMP:13337"/>
        <dbReference type="Rhea" id="RHEA-COMP:13338"/>
        <dbReference type="Rhea" id="RHEA-COMP:13339"/>
        <dbReference type="Rhea" id="RHEA-COMP:13340"/>
        <dbReference type="ChEBI" id="CHEBI:15378"/>
        <dbReference type="ChEBI" id="CHEBI:29950"/>
        <dbReference type="ChEBI" id="CHEBI:30616"/>
        <dbReference type="ChEBI" id="CHEBI:33019"/>
        <dbReference type="ChEBI" id="CHEBI:33737"/>
        <dbReference type="ChEBI" id="CHEBI:33738"/>
        <dbReference type="ChEBI" id="CHEBI:61963"/>
        <dbReference type="ChEBI" id="CHEBI:65315"/>
        <dbReference type="ChEBI" id="CHEBI:136798"/>
        <dbReference type="ChEBI" id="CHEBI:456215"/>
        <dbReference type="EC" id="2.8.1.4"/>
    </reaction>
</comment>
<dbReference type="Pfam" id="PF02568">
    <property type="entry name" value="ThiI"/>
    <property type="match status" value="1"/>
</dbReference>
<dbReference type="CDD" id="cd11716">
    <property type="entry name" value="THUMP_ThiI"/>
    <property type="match status" value="1"/>
</dbReference>
<dbReference type="CDD" id="cd01712">
    <property type="entry name" value="PPase_ThiI"/>
    <property type="match status" value="1"/>
</dbReference>
<feature type="binding site" evidence="18">
    <location>
        <begin position="213"/>
        <end position="214"/>
    </location>
    <ligand>
        <name>ATP</name>
        <dbReference type="ChEBI" id="CHEBI:30616"/>
    </ligand>
</feature>
<evidence type="ECO:0000256" key="4">
    <source>
        <dbReference type="ARBA" id="ARBA00022679"/>
    </source>
</evidence>
<dbReference type="InterPro" id="IPR049962">
    <property type="entry name" value="THUMP_ThiI"/>
</dbReference>
<dbReference type="PANTHER" id="PTHR43209:SF1">
    <property type="entry name" value="TRNA SULFURTRANSFERASE"/>
    <property type="match status" value="1"/>
</dbReference>
<feature type="binding site" evidence="18">
    <location>
        <position position="292"/>
    </location>
    <ligand>
        <name>ATP</name>
        <dbReference type="ChEBI" id="CHEBI:30616"/>
    </ligand>
</feature>
<dbReference type="GO" id="GO:0009228">
    <property type="term" value="P:thiamine biosynthetic process"/>
    <property type="evidence" value="ECO:0007669"/>
    <property type="project" value="UniProtKB-KW"/>
</dbReference>
<organism evidence="20 21">
    <name type="scientific">Candidatus Gallitreponema excrementavium</name>
    <dbReference type="NCBI Taxonomy" id="2840840"/>
    <lineage>
        <taxon>Bacteria</taxon>
        <taxon>Pseudomonadati</taxon>
        <taxon>Spirochaetota</taxon>
        <taxon>Spirochaetia</taxon>
        <taxon>Spirochaetales</taxon>
        <taxon>Candidatus Gallitreponema</taxon>
    </lineage>
</organism>
<feature type="binding site" evidence="18">
    <location>
        <position position="270"/>
    </location>
    <ligand>
        <name>ATP</name>
        <dbReference type="ChEBI" id="CHEBI:30616"/>
    </ligand>
</feature>
<comment type="pathway">
    <text evidence="18">Cofactor biosynthesis; thiamine diphosphate biosynthesis.</text>
</comment>
<dbReference type="GO" id="GO:0004810">
    <property type="term" value="F:CCA tRNA nucleotidyltransferase activity"/>
    <property type="evidence" value="ECO:0007669"/>
    <property type="project" value="InterPro"/>
</dbReference>
<evidence type="ECO:0000256" key="14">
    <source>
        <dbReference type="ARBA" id="ARBA00071867"/>
    </source>
</evidence>
<keyword evidence="6 18" id="KW-0067">ATP-binding</keyword>
<evidence type="ECO:0000256" key="3">
    <source>
        <dbReference type="ARBA" id="ARBA00022555"/>
    </source>
</evidence>
<dbReference type="InterPro" id="IPR050102">
    <property type="entry name" value="tRNA_sulfurtransferase_ThiI"/>
</dbReference>
<feature type="binding site" evidence="18">
    <location>
        <begin position="188"/>
        <end position="189"/>
    </location>
    <ligand>
        <name>ATP</name>
        <dbReference type="ChEBI" id="CHEBI:30616"/>
    </ligand>
</feature>
<dbReference type="EMBL" id="JADIMM010000070">
    <property type="protein sequence ID" value="MBO8457551.1"/>
    <property type="molecule type" value="Genomic_DNA"/>
</dbReference>
<dbReference type="PANTHER" id="PTHR43209">
    <property type="entry name" value="TRNA SULFURTRANSFERASE"/>
    <property type="match status" value="1"/>
</dbReference>
<gene>
    <name evidence="18 20" type="primary">thiI</name>
    <name evidence="20" type="ORF">IAA81_04900</name>
</gene>
<dbReference type="InterPro" id="IPR020536">
    <property type="entry name" value="ThiI_AANH"/>
</dbReference>
<evidence type="ECO:0000256" key="12">
    <source>
        <dbReference type="ARBA" id="ARBA00061472"/>
    </source>
</evidence>
<accession>A0A9D9HPA0</accession>
<dbReference type="GO" id="GO:0140741">
    <property type="term" value="F:tRNA-uracil-4 sulfurtransferase activity"/>
    <property type="evidence" value="ECO:0007669"/>
    <property type="project" value="UniProtKB-EC"/>
</dbReference>
<comment type="catalytic activity">
    <reaction evidence="10 18">
        <text>[ThiS sulfur-carrier protein]-C-terminal Gly-Gly-AMP + S-sulfanyl-L-cysteinyl-[cysteine desulfurase] + AH2 = [ThiS sulfur-carrier protein]-C-terminal-Gly-aminoethanethioate + L-cysteinyl-[cysteine desulfurase] + A + AMP + 2 H(+)</text>
        <dbReference type="Rhea" id="RHEA:43340"/>
        <dbReference type="Rhea" id="RHEA-COMP:12157"/>
        <dbReference type="Rhea" id="RHEA-COMP:12158"/>
        <dbReference type="Rhea" id="RHEA-COMP:12910"/>
        <dbReference type="Rhea" id="RHEA-COMP:19908"/>
        <dbReference type="ChEBI" id="CHEBI:13193"/>
        <dbReference type="ChEBI" id="CHEBI:15378"/>
        <dbReference type="ChEBI" id="CHEBI:17499"/>
        <dbReference type="ChEBI" id="CHEBI:29950"/>
        <dbReference type="ChEBI" id="CHEBI:61963"/>
        <dbReference type="ChEBI" id="CHEBI:90618"/>
        <dbReference type="ChEBI" id="CHEBI:232372"/>
        <dbReference type="ChEBI" id="CHEBI:456215"/>
    </reaction>
</comment>